<organism evidence="2 3">
    <name type="scientific">Buteo japonicus</name>
    <dbReference type="NCBI Taxonomy" id="224669"/>
    <lineage>
        <taxon>Eukaryota</taxon>
        <taxon>Metazoa</taxon>
        <taxon>Chordata</taxon>
        <taxon>Craniata</taxon>
        <taxon>Vertebrata</taxon>
        <taxon>Euteleostomi</taxon>
        <taxon>Archelosauria</taxon>
        <taxon>Archosauria</taxon>
        <taxon>Dinosauria</taxon>
        <taxon>Saurischia</taxon>
        <taxon>Theropoda</taxon>
        <taxon>Coelurosauria</taxon>
        <taxon>Aves</taxon>
        <taxon>Neognathae</taxon>
        <taxon>Neoaves</taxon>
        <taxon>Telluraves</taxon>
        <taxon>Accipitrimorphae</taxon>
        <taxon>Accipitriformes</taxon>
        <taxon>Accipitridae</taxon>
        <taxon>Accipitrinae</taxon>
        <taxon>Buteo</taxon>
    </lineage>
</organism>
<name>A0A8C0BUB4_9AVES</name>
<feature type="region of interest" description="Disordered" evidence="1">
    <location>
        <begin position="109"/>
        <end position="138"/>
    </location>
</feature>
<evidence type="ECO:0000313" key="3">
    <source>
        <dbReference type="Proteomes" id="UP000694555"/>
    </source>
</evidence>
<feature type="region of interest" description="Disordered" evidence="1">
    <location>
        <begin position="1"/>
        <end position="51"/>
    </location>
</feature>
<protein>
    <submittedName>
        <fullName evidence="2">Uncharacterized protein</fullName>
    </submittedName>
</protein>
<sequence length="138" mass="14777">MLSKMNAAQKLRPDEESQASSRTHSAAALQHTRCQLQPASRGTPFPPPLTACAFSAHERQQMRSSAERRISAALLSEKGTGGGETALSSSLFKCTGDWHVNPTCDLLRDPSSSVPRRTPRLDTSAAERRVSGCSLLGG</sequence>
<accession>A0A8C0BUB4</accession>
<keyword evidence="3" id="KW-1185">Reference proteome</keyword>
<dbReference type="Proteomes" id="UP000694555">
    <property type="component" value="Unplaced"/>
</dbReference>
<dbReference type="Ensembl" id="ENSBJAT00000023178.1">
    <property type="protein sequence ID" value="ENSBJAP00000022543.1"/>
    <property type="gene ID" value="ENSBJAG00000014647.1"/>
</dbReference>
<reference evidence="2" key="1">
    <citation type="submission" date="2025-08" db="UniProtKB">
        <authorList>
            <consortium name="Ensembl"/>
        </authorList>
    </citation>
    <scope>IDENTIFICATION</scope>
</reference>
<proteinExistence type="predicted"/>
<evidence type="ECO:0000313" key="2">
    <source>
        <dbReference type="Ensembl" id="ENSBJAP00000022543.1"/>
    </source>
</evidence>
<reference evidence="2" key="2">
    <citation type="submission" date="2025-09" db="UniProtKB">
        <authorList>
            <consortium name="Ensembl"/>
        </authorList>
    </citation>
    <scope>IDENTIFICATION</scope>
</reference>
<evidence type="ECO:0000256" key="1">
    <source>
        <dbReference type="SAM" id="MobiDB-lite"/>
    </source>
</evidence>
<dbReference type="AlphaFoldDB" id="A0A8C0BUB4"/>